<feature type="signal peptide" evidence="1">
    <location>
        <begin position="1"/>
        <end position="23"/>
    </location>
</feature>
<reference evidence="2 3" key="1">
    <citation type="submission" date="2016-03" db="EMBL/GenBank/DDBJ databases">
        <authorList>
            <person name="Ploux O."/>
        </authorList>
    </citation>
    <scope>NUCLEOTIDE SEQUENCE [LARGE SCALE GENOMIC DNA]</scope>
    <source>
        <strain evidence="2 3">R0</strain>
    </source>
</reference>
<protein>
    <recommendedName>
        <fullName evidence="4">Lipoprotein</fullName>
    </recommendedName>
</protein>
<dbReference type="Gene3D" id="1.25.40.10">
    <property type="entry name" value="Tetratricopeptide repeat domain"/>
    <property type="match status" value="1"/>
</dbReference>
<comment type="caution">
    <text evidence="2">The sequence shown here is derived from an EMBL/GenBank/DDBJ whole genome shotgun (WGS) entry which is preliminary data.</text>
</comment>
<dbReference type="RefSeq" id="WP_061835367.1">
    <property type="nucleotide sequence ID" value="NZ_LUKE01000002.1"/>
</dbReference>
<dbReference type="Proteomes" id="UP000075320">
    <property type="component" value="Unassembled WGS sequence"/>
</dbReference>
<evidence type="ECO:0000313" key="3">
    <source>
        <dbReference type="Proteomes" id="UP000075320"/>
    </source>
</evidence>
<evidence type="ECO:0000313" key="2">
    <source>
        <dbReference type="EMBL" id="KYG64856.1"/>
    </source>
</evidence>
<name>A0A150WLS2_BDEBC</name>
<proteinExistence type="predicted"/>
<dbReference type="OrthoDB" id="5289053at2"/>
<sequence length="347" mass="39690">MIKSVRFVTATALMFAMSTPAFATERVSVKEWAQKWADSLNTKKALAFSTADLEQKTLGFCSDCDNKTLMTKARKDFEAGKYDQAISSYNKIPRANTYWLDAVEEKGWAFFRKGEFEKTLAQTKTLLAPQFAEITNTEAYLLQSLSQLKICDYKGVFETHQAFKEKQKARIMEVQALAKSGWNDSLTKFLKKADKFPLSMEDMGDSVTKLPLNIYKDIEFQKQVLRFKASEKGIVFADSKNKSVVAKLEKINDAAFKALKNRVQELAQEETNENFKIIQKLNLVEVEAIQRVHTDQALTDEMYAKKTFNKVDSDKLVFMDDGRPWIDELDKFEVATKSCAQGLRRKM</sequence>
<dbReference type="EMBL" id="LUKE01000002">
    <property type="protein sequence ID" value="KYG64856.1"/>
    <property type="molecule type" value="Genomic_DNA"/>
</dbReference>
<dbReference type="AlphaFoldDB" id="A0A150WLS2"/>
<evidence type="ECO:0008006" key="4">
    <source>
        <dbReference type="Google" id="ProtNLM"/>
    </source>
</evidence>
<keyword evidence="1" id="KW-0732">Signal</keyword>
<keyword evidence="3" id="KW-1185">Reference proteome</keyword>
<gene>
    <name evidence="2" type="ORF">AZI86_11680</name>
</gene>
<organism evidence="2 3">
    <name type="scientific">Bdellovibrio bacteriovorus</name>
    <dbReference type="NCBI Taxonomy" id="959"/>
    <lineage>
        <taxon>Bacteria</taxon>
        <taxon>Pseudomonadati</taxon>
        <taxon>Bdellovibrionota</taxon>
        <taxon>Bdellovibrionia</taxon>
        <taxon>Bdellovibrionales</taxon>
        <taxon>Pseudobdellovibrionaceae</taxon>
        <taxon>Bdellovibrio</taxon>
    </lineage>
</organism>
<dbReference type="InterPro" id="IPR011990">
    <property type="entry name" value="TPR-like_helical_dom_sf"/>
</dbReference>
<feature type="chain" id="PRO_5007573348" description="Lipoprotein" evidence="1">
    <location>
        <begin position="24"/>
        <end position="347"/>
    </location>
</feature>
<accession>A0A150WLS2</accession>
<evidence type="ECO:0000256" key="1">
    <source>
        <dbReference type="SAM" id="SignalP"/>
    </source>
</evidence>
<dbReference type="SUPFAM" id="SSF48452">
    <property type="entry name" value="TPR-like"/>
    <property type="match status" value="1"/>
</dbReference>